<protein>
    <submittedName>
        <fullName evidence="2">Uncharacterized protein</fullName>
    </submittedName>
</protein>
<organism evidence="2 3">
    <name type="scientific">Dendrobium nobile</name>
    <name type="common">Orchid</name>
    <dbReference type="NCBI Taxonomy" id="94219"/>
    <lineage>
        <taxon>Eukaryota</taxon>
        <taxon>Viridiplantae</taxon>
        <taxon>Streptophyta</taxon>
        <taxon>Embryophyta</taxon>
        <taxon>Tracheophyta</taxon>
        <taxon>Spermatophyta</taxon>
        <taxon>Magnoliopsida</taxon>
        <taxon>Liliopsida</taxon>
        <taxon>Asparagales</taxon>
        <taxon>Orchidaceae</taxon>
        <taxon>Epidendroideae</taxon>
        <taxon>Malaxideae</taxon>
        <taxon>Dendrobiinae</taxon>
        <taxon>Dendrobium</taxon>
    </lineage>
</organism>
<keyword evidence="3" id="KW-1185">Reference proteome</keyword>
<sequence length="101" mass="11468">MGPTVKLAQRTLDPLIRAYKEGCTSRGRHRSSQTKQLASRLTKERQPSHQLTPARGGCLRQPHASLIKLKHLLREPSTHHTVTNRLLSLFSLKHQLTSFLL</sequence>
<dbReference type="EMBL" id="JAGYWB010000009">
    <property type="protein sequence ID" value="KAI0511492.1"/>
    <property type="molecule type" value="Genomic_DNA"/>
</dbReference>
<feature type="region of interest" description="Disordered" evidence="1">
    <location>
        <begin position="21"/>
        <end position="57"/>
    </location>
</feature>
<evidence type="ECO:0000313" key="3">
    <source>
        <dbReference type="Proteomes" id="UP000829196"/>
    </source>
</evidence>
<proteinExistence type="predicted"/>
<name>A0A8T3BEI2_DENNO</name>
<reference evidence="2" key="1">
    <citation type="journal article" date="2022" name="Front. Genet.">
        <title>Chromosome-Scale Assembly of the Dendrobium nobile Genome Provides Insights Into the Molecular Mechanism of the Biosynthesis of the Medicinal Active Ingredient of Dendrobium.</title>
        <authorList>
            <person name="Xu Q."/>
            <person name="Niu S.-C."/>
            <person name="Li K.-L."/>
            <person name="Zheng P.-J."/>
            <person name="Zhang X.-J."/>
            <person name="Jia Y."/>
            <person name="Liu Y."/>
            <person name="Niu Y.-X."/>
            <person name="Yu L.-H."/>
            <person name="Chen D.-F."/>
            <person name="Zhang G.-Q."/>
        </authorList>
    </citation>
    <scope>NUCLEOTIDE SEQUENCE</scope>
    <source>
        <tissue evidence="2">Leaf</tissue>
    </source>
</reference>
<evidence type="ECO:0000256" key="1">
    <source>
        <dbReference type="SAM" id="MobiDB-lite"/>
    </source>
</evidence>
<dbReference type="AlphaFoldDB" id="A0A8T3BEI2"/>
<accession>A0A8T3BEI2</accession>
<comment type="caution">
    <text evidence="2">The sequence shown here is derived from an EMBL/GenBank/DDBJ whole genome shotgun (WGS) entry which is preliminary data.</text>
</comment>
<gene>
    <name evidence="2" type="ORF">KFK09_012122</name>
</gene>
<evidence type="ECO:0000313" key="2">
    <source>
        <dbReference type="EMBL" id="KAI0511492.1"/>
    </source>
</evidence>
<dbReference type="Proteomes" id="UP000829196">
    <property type="component" value="Unassembled WGS sequence"/>
</dbReference>